<dbReference type="InParanoid" id="A0A1J7IUK8"/>
<feature type="chain" id="PRO_5012995566" evidence="2">
    <location>
        <begin position="23"/>
        <end position="152"/>
    </location>
</feature>
<organism evidence="3 4">
    <name type="scientific">Coniochaeta ligniaria NRRL 30616</name>
    <dbReference type="NCBI Taxonomy" id="1408157"/>
    <lineage>
        <taxon>Eukaryota</taxon>
        <taxon>Fungi</taxon>
        <taxon>Dikarya</taxon>
        <taxon>Ascomycota</taxon>
        <taxon>Pezizomycotina</taxon>
        <taxon>Sordariomycetes</taxon>
        <taxon>Sordariomycetidae</taxon>
        <taxon>Coniochaetales</taxon>
        <taxon>Coniochaetaceae</taxon>
        <taxon>Coniochaeta</taxon>
    </lineage>
</organism>
<sequence>MGGISFCCVFFSLLYRQTACTADMTLIIISIGCLVLTYQRAGTLAEAVPDSGGGISHMPATGCVILSLVASYTTIIRVGYAWVFCFRRRNLREQHGMRVGSRPCSVWGGAISLPHTYILGSFLMSCWGLSRVVALMMSSTLVTTSWRVRRSF</sequence>
<keyword evidence="1" id="KW-0472">Membrane</keyword>
<evidence type="ECO:0000256" key="2">
    <source>
        <dbReference type="SAM" id="SignalP"/>
    </source>
</evidence>
<evidence type="ECO:0000313" key="4">
    <source>
        <dbReference type="Proteomes" id="UP000182658"/>
    </source>
</evidence>
<dbReference type="AlphaFoldDB" id="A0A1J7IUK8"/>
<feature type="transmembrane region" description="Helical" evidence="1">
    <location>
        <begin position="58"/>
        <end position="83"/>
    </location>
</feature>
<keyword evidence="1" id="KW-1133">Transmembrane helix</keyword>
<protein>
    <submittedName>
        <fullName evidence="3">Uncharacterized protein</fullName>
    </submittedName>
</protein>
<name>A0A1J7IUK8_9PEZI</name>
<evidence type="ECO:0000313" key="3">
    <source>
        <dbReference type="EMBL" id="OIW31005.1"/>
    </source>
</evidence>
<feature type="signal peptide" evidence="2">
    <location>
        <begin position="1"/>
        <end position="22"/>
    </location>
</feature>
<accession>A0A1J7IUK8</accession>
<proteinExistence type="predicted"/>
<keyword evidence="4" id="KW-1185">Reference proteome</keyword>
<keyword evidence="2" id="KW-0732">Signal</keyword>
<gene>
    <name evidence="3" type="ORF">CONLIGDRAFT_296480</name>
</gene>
<evidence type="ECO:0000256" key="1">
    <source>
        <dbReference type="SAM" id="Phobius"/>
    </source>
</evidence>
<feature type="transmembrane region" description="Helical" evidence="1">
    <location>
        <begin position="104"/>
        <end position="123"/>
    </location>
</feature>
<reference evidence="3 4" key="1">
    <citation type="submission" date="2016-10" db="EMBL/GenBank/DDBJ databases">
        <title>Draft genome sequence of Coniochaeta ligniaria NRRL30616, a lignocellulolytic fungus for bioabatement of inhibitors in plant biomass hydrolysates.</title>
        <authorList>
            <consortium name="DOE Joint Genome Institute"/>
            <person name="Jimenez D.J."/>
            <person name="Hector R.E."/>
            <person name="Riley R."/>
            <person name="Sun H."/>
            <person name="Grigoriev I.V."/>
            <person name="Van Elsas J.D."/>
            <person name="Nichols N.N."/>
        </authorList>
    </citation>
    <scope>NUCLEOTIDE SEQUENCE [LARGE SCALE GENOMIC DNA]</scope>
    <source>
        <strain evidence="3 4">NRRL 30616</strain>
    </source>
</reference>
<dbReference type="Proteomes" id="UP000182658">
    <property type="component" value="Unassembled WGS sequence"/>
</dbReference>
<feature type="transmembrane region" description="Helical" evidence="1">
    <location>
        <begin position="20"/>
        <end position="38"/>
    </location>
</feature>
<keyword evidence="1" id="KW-0812">Transmembrane</keyword>
<dbReference type="EMBL" id="KV875096">
    <property type="protein sequence ID" value="OIW31005.1"/>
    <property type="molecule type" value="Genomic_DNA"/>
</dbReference>